<feature type="domain" description="G-protein coupled receptors family 2 profile 2" evidence="8">
    <location>
        <begin position="1010"/>
        <end position="1264"/>
    </location>
</feature>
<dbReference type="Gene3D" id="1.20.1070.10">
    <property type="entry name" value="Rhodopsin 7-helix transmembrane proteins"/>
    <property type="match status" value="1"/>
</dbReference>
<accession>A0A8U0WL10</accession>
<dbReference type="InterPro" id="IPR000832">
    <property type="entry name" value="GPCR_2_secretin-like"/>
</dbReference>
<protein>
    <submittedName>
        <fullName evidence="10">Uncharacterized protein LOC119635051</fullName>
    </submittedName>
</protein>
<feature type="transmembrane region" description="Helical" evidence="6">
    <location>
        <begin position="1078"/>
        <end position="1108"/>
    </location>
</feature>
<evidence type="ECO:0000313" key="10">
    <source>
        <dbReference type="RefSeq" id="XP_037885496.1"/>
    </source>
</evidence>
<dbReference type="GO" id="GO:0004930">
    <property type="term" value="F:G protein-coupled receptor activity"/>
    <property type="evidence" value="ECO:0007669"/>
    <property type="project" value="InterPro"/>
</dbReference>
<evidence type="ECO:0000256" key="7">
    <source>
        <dbReference type="SAM" id="SignalP"/>
    </source>
</evidence>
<dbReference type="CDD" id="cd15040">
    <property type="entry name" value="7tmB2_Adhesion"/>
    <property type="match status" value="1"/>
</dbReference>
<feature type="transmembrane region" description="Helical" evidence="6">
    <location>
        <begin position="1047"/>
        <end position="1066"/>
    </location>
</feature>
<dbReference type="GeneID" id="119635051"/>
<evidence type="ECO:0000313" key="9">
    <source>
        <dbReference type="Proteomes" id="UP000092443"/>
    </source>
</evidence>
<evidence type="ECO:0000256" key="4">
    <source>
        <dbReference type="ARBA" id="ARBA00023136"/>
    </source>
</evidence>
<dbReference type="Proteomes" id="UP000092443">
    <property type="component" value="Unplaced"/>
</dbReference>
<sequence length="1298" mass="149025">MLIILLTLFVLKQTNVLSSSSKLNMMTSYKNELLYENDGKMELQLNDDSDSDVSHPDASATGDSKLPSKISDRKNHQCPDDLIEIVWNRRYVCLKVSKFPQTFDEHACYGSDYLITRRDLNSELKWQLMKMNITQFWMPVRRLEEKRFKPFVIRLPGRHWNQLYNFNEAFIISGNESKKHCLAAHLHEEISSSEFKITDCHQELYSVCVFREHFVAIFGCPEQYGALSHLPNQCYGITLDNHNCRIVSLDEYNRKNNSIWIIFNAHRIKIENLISLGQSINGSLWVLDKKKRINFISTQKQMPALSFIQLTNNKSNALEMTLNINTYTKDLILTVYNRLYIWSNENRYKLAIHCFTNAGDYDEIANVYIDKIWENDQKTKTMFKLKIRSDNPGLYWCEAHTIFNFTLVSTEKIEATKHRRGYNYALMVDIRCDVENARSMCQSRRKLANEIKRNLKAVRAKDKVLKVLRIHKVRVMQMDSVSSDLGDLRALCHALVSIKSDSNALRNDKNDLNTKETDTRLRLMARDLLIALMKIWQPHLTSSVRSTEFCFPDDQWKMARRGQFATTFKFCLQNNGLPLTRKCLGNSIQGAYWDTLSDIKSICITDIAPKYITKNLYMIDKMKDFNNQPDIIIKNIRKLLELNLENLIPADVHYLANIVRSITANFMMESSNSTLATKHQFQNISETFIDVMHIYNNLLEVDEHTLQTTLVLNSTNILLDIFENLIEQMWVEFEDFERSSISEMLQTVEENRNDSTVTIIEYEDIGVVANIASNLLIFIIDPDVANVTGVALFQADPDDVNATNENATLQGAFENEYYRFILGNQSANELLNELNILMGTYVPELIWQRLDEISIHLNQTIDQRPQPKVVIKIYANDKFFQENKTIVNQMVSGEGKVISISIPGHDTDLPDIVPLVLKINGDGQINNNTVSGNDGQMANAVETEQACSYWNYEKWVNDGLLFLKLSDANDTILCGCTHLTPFAYLVGTRDNLPINSEEDIIVAKIHQEALDVITLFGCSLSLFGILGIFLTACVFRTWRKKINSKVLLQLSVAIALQMVLFCFVNTERNTQHLISNKMFSSCIAIGALLHYSVLVQFCWMIIIAYLQFKRYVQIFGNTRPKRFLVKSTLIGWCLPLVPVILCLSLDSESYIPIETSNPICYPTGLSLYLGIVLPVILVILTNLSIYLFVIYNILNSPAGSIRQSEKGLVLSQIRLLILLFFLLGFTWVFGLMSAMKVGLVFSYLFSLTATLQGFVLFVYFIIMDPVTRRMWYGYLCRLCGLKISLDNSSNFRETTQSP</sequence>
<feature type="transmembrane region" description="Helical" evidence="6">
    <location>
        <begin position="1129"/>
        <end position="1147"/>
    </location>
</feature>
<evidence type="ECO:0000256" key="6">
    <source>
        <dbReference type="SAM" id="Phobius"/>
    </source>
</evidence>
<dbReference type="InterPro" id="IPR046338">
    <property type="entry name" value="GAIN_dom_sf"/>
</dbReference>
<dbReference type="KEGG" id="gfs:119635051"/>
<evidence type="ECO:0000256" key="5">
    <source>
        <dbReference type="SAM" id="MobiDB-lite"/>
    </source>
</evidence>
<feature type="region of interest" description="Disordered" evidence="5">
    <location>
        <begin position="45"/>
        <end position="74"/>
    </location>
</feature>
<dbReference type="GO" id="GO:0007166">
    <property type="term" value="P:cell surface receptor signaling pathway"/>
    <property type="evidence" value="ECO:0007669"/>
    <property type="project" value="InterPro"/>
</dbReference>
<dbReference type="RefSeq" id="XP_037885496.1">
    <property type="nucleotide sequence ID" value="XM_038029568.1"/>
</dbReference>
<dbReference type="InterPro" id="IPR053066">
    <property type="entry name" value="ADGR_G7"/>
</dbReference>
<evidence type="ECO:0000256" key="1">
    <source>
        <dbReference type="ARBA" id="ARBA00004141"/>
    </source>
</evidence>
<dbReference type="GO" id="GO:0016020">
    <property type="term" value="C:membrane"/>
    <property type="evidence" value="ECO:0007669"/>
    <property type="project" value="UniProtKB-SubCell"/>
</dbReference>
<evidence type="ECO:0000256" key="2">
    <source>
        <dbReference type="ARBA" id="ARBA00022692"/>
    </source>
</evidence>
<evidence type="ECO:0000259" key="8">
    <source>
        <dbReference type="PROSITE" id="PS50261"/>
    </source>
</evidence>
<keyword evidence="2 6" id="KW-0812">Transmembrane</keyword>
<organism evidence="9 10">
    <name type="scientific">Glossina fuscipes</name>
    <dbReference type="NCBI Taxonomy" id="7396"/>
    <lineage>
        <taxon>Eukaryota</taxon>
        <taxon>Metazoa</taxon>
        <taxon>Ecdysozoa</taxon>
        <taxon>Arthropoda</taxon>
        <taxon>Hexapoda</taxon>
        <taxon>Insecta</taxon>
        <taxon>Pterygota</taxon>
        <taxon>Neoptera</taxon>
        <taxon>Endopterygota</taxon>
        <taxon>Diptera</taxon>
        <taxon>Brachycera</taxon>
        <taxon>Muscomorpha</taxon>
        <taxon>Hippoboscoidea</taxon>
        <taxon>Glossinidae</taxon>
        <taxon>Glossina</taxon>
    </lineage>
</organism>
<gene>
    <name evidence="10" type="primary">LOC119635051</name>
</gene>
<dbReference type="SUPFAM" id="SSF81321">
    <property type="entry name" value="Family A G protein-coupled receptor-like"/>
    <property type="match status" value="1"/>
</dbReference>
<feature type="transmembrane region" description="Helical" evidence="6">
    <location>
        <begin position="1240"/>
        <end position="1262"/>
    </location>
</feature>
<name>A0A8U0WL10_9MUSC</name>
<dbReference type="FunFam" id="1.20.1070.10:FF:000290">
    <property type="entry name" value="GG11888"/>
    <property type="match status" value="1"/>
</dbReference>
<dbReference type="PANTHER" id="PTHR47767">
    <property type="entry name" value="ADHESION G PROTEIN-COUPLED RECEPTOR G7"/>
    <property type="match status" value="1"/>
</dbReference>
<keyword evidence="9" id="KW-1185">Reference proteome</keyword>
<feature type="chain" id="PRO_5035896583" evidence="7">
    <location>
        <begin position="19"/>
        <end position="1298"/>
    </location>
</feature>
<dbReference type="Pfam" id="PF00002">
    <property type="entry name" value="7tm_2"/>
    <property type="match status" value="1"/>
</dbReference>
<keyword evidence="3 6" id="KW-1133">Transmembrane helix</keyword>
<dbReference type="InterPro" id="IPR017981">
    <property type="entry name" value="GPCR_2-like_7TM"/>
</dbReference>
<reference evidence="10" key="1">
    <citation type="submission" date="2025-08" db="UniProtKB">
        <authorList>
            <consortium name="RefSeq"/>
        </authorList>
    </citation>
    <scope>IDENTIFICATION</scope>
    <source>
        <tissue evidence="10">Whole body pupa</tissue>
    </source>
</reference>
<proteinExistence type="predicted"/>
<keyword evidence="7" id="KW-0732">Signal</keyword>
<dbReference type="PANTHER" id="PTHR47767:SF1">
    <property type="entry name" value="ADHESION G PROTEIN-COUPLED RECEPTOR G7"/>
    <property type="match status" value="1"/>
</dbReference>
<feature type="transmembrane region" description="Helical" evidence="6">
    <location>
        <begin position="1012"/>
        <end position="1035"/>
    </location>
</feature>
<feature type="signal peptide" evidence="7">
    <location>
        <begin position="1"/>
        <end position="18"/>
    </location>
</feature>
<evidence type="ECO:0000256" key="3">
    <source>
        <dbReference type="ARBA" id="ARBA00022989"/>
    </source>
</evidence>
<comment type="subcellular location">
    <subcellularLocation>
        <location evidence="1">Membrane</location>
        <topology evidence="1">Multi-pass membrane protein</topology>
    </subcellularLocation>
</comment>
<feature type="transmembrane region" description="Helical" evidence="6">
    <location>
        <begin position="1215"/>
        <end position="1234"/>
    </location>
</feature>
<feature type="transmembrane region" description="Helical" evidence="6">
    <location>
        <begin position="1167"/>
        <end position="1194"/>
    </location>
</feature>
<keyword evidence="4 6" id="KW-0472">Membrane</keyword>
<dbReference type="Gene3D" id="2.60.220.50">
    <property type="match status" value="1"/>
</dbReference>
<dbReference type="PROSITE" id="PS50261">
    <property type="entry name" value="G_PROTEIN_RECEP_F2_4"/>
    <property type="match status" value="1"/>
</dbReference>